<keyword evidence="3" id="KW-1185">Reference proteome</keyword>
<dbReference type="Proteomes" id="UP001642409">
    <property type="component" value="Unassembled WGS sequence"/>
</dbReference>
<name>A0AA86Q3Y0_9EUKA</name>
<sequence>MPIKLPIDSINTQIVGGPPENTRGQQFGVLIHFILSPVILNATFRFQNFHKLLRQFSLAPLKARVFLYGSRSLVPNILDKQKALALSEYLASEIRQIQIFLLFLILNQLRGFGSRYRNRVQNIIYFPKLIFIYLSFCCQRFEADFEDKQSKLRQIIKSQNTSGPTIITSTSQQIDIHLSTYKFNKQVSFSKNLFQYQKRQAHQYWGQLLLQTQQSIQSSRITLRSRLVKL</sequence>
<organism evidence="1">
    <name type="scientific">Hexamita inflata</name>
    <dbReference type="NCBI Taxonomy" id="28002"/>
    <lineage>
        <taxon>Eukaryota</taxon>
        <taxon>Metamonada</taxon>
        <taxon>Diplomonadida</taxon>
        <taxon>Hexamitidae</taxon>
        <taxon>Hexamitinae</taxon>
        <taxon>Hexamita</taxon>
    </lineage>
</organism>
<reference evidence="1" key="1">
    <citation type="submission" date="2023-06" db="EMBL/GenBank/DDBJ databases">
        <authorList>
            <person name="Kurt Z."/>
        </authorList>
    </citation>
    <scope>NUCLEOTIDE SEQUENCE</scope>
</reference>
<evidence type="ECO:0000313" key="2">
    <source>
        <dbReference type="EMBL" id="CAL6101077.1"/>
    </source>
</evidence>
<proteinExistence type="predicted"/>
<comment type="caution">
    <text evidence="1">The sequence shown here is derived from an EMBL/GenBank/DDBJ whole genome shotgun (WGS) entry which is preliminary data.</text>
</comment>
<accession>A0AA86Q3Y0</accession>
<protein>
    <submittedName>
        <fullName evidence="2">Hypothetical_protein</fullName>
    </submittedName>
</protein>
<evidence type="ECO:0000313" key="3">
    <source>
        <dbReference type="Proteomes" id="UP001642409"/>
    </source>
</evidence>
<gene>
    <name evidence="1" type="ORF">HINF_LOCUS39499</name>
    <name evidence="2" type="ORF">HINF_LOCUS70891</name>
</gene>
<evidence type="ECO:0000313" key="1">
    <source>
        <dbReference type="EMBL" id="CAI9951854.1"/>
    </source>
</evidence>
<dbReference type="EMBL" id="CATOUU010000826">
    <property type="protein sequence ID" value="CAI9951854.1"/>
    <property type="molecule type" value="Genomic_DNA"/>
</dbReference>
<dbReference type="EMBL" id="CAXDID020000538">
    <property type="protein sequence ID" value="CAL6101077.1"/>
    <property type="molecule type" value="Genomic_DNA"/>
</dbReference>
<dbReference type="AlphaFoldDB" id="A0AA86Q3Y0"/>
<reference evidence="2 3" key="2">
    <citation type="submission" date="2024-07" db="EMBL/GenBank/DDBJ databases">
        <authorList>
            <person name="Akdeniz Z."/>
        </authorList>
    </citation>
    <scope>NUCLEOTIDE SEQUENCE [LARGE SCALE GENOMIC DNA]</scope>
</reference>